<proteinExistence type="predicted"/>
<dbReference type="AlphaFoldDB" id="A0A2I1HQW7"/>
<accession>A0A2I1HQW7</accession>
<protein>
    <submittedName>
        <fullName evidence="1">Uncharacterized protein</fullName>
    </submittedName>
</protein>
<feature type="non-terminal residue" evidence="1">
    <location>
        <position position="1"/>
    </location>
</feature>
<evidence type="ECO:0000313" key="1">
    <source>
        <dbReference type="EMBL" id="PKY61288.1"/>
    </source>
</evidence>
<dbReference type="EMBL" id="LLXI01005157">
    <property type="protein sequence ID" value="PKY61288.1"/>
    <property type="molecule type" value="Genomic_DNA"/>
</dbReference>
<reference evidence="1 2" key="1">
    <citation type="submission" date="2015-10" db="EMBL/GenBank/DDBJ databases">
        <title>Genome analyses suggest a sexual origin of heterokaryosis in a supposedly ancient asexual fungus.</title>
        <authorList>
            <person name="Ropars J."/>
            <person name="Sedzielewska K."/>
            <person name="Noel J."/>
            <person name="Charron P."/>
            <person name="Farinelli L."/>
            <person name="Marton T."/>
            <person name="Kruger M."/>
            <person name="Pelin A."/>
            <person name="Brachmann A."/>
            <person name="Corradi N."/>
        </authorList>
    </citation>
    <scope>NUCLEOTIDE SEQUENCE [LARGE SCALE GENOMIC DNA]</scope>
    <source>
        <strain evidence="1 2">A4</strain>
    </source>
</reference>
<name>A0A2I1HQW7_9GLOM</name>
<comment type="caution">
    <text evidence="1">The sequence shown here is derived from an EMBL/GenBank/DDBJ whole genome shotgun (WGS) entry which is preliminary data.</text>
</comment>
<keyword evidence="2" id="KW-1185">Reference proteome</keyword>
<gene>
    <name evidence="1" type="ORF">RhiirA4_486056</name>
</gene>
<organism evidence="1 2">
    <name type="scientific">Rhizophagus irregularis</name>
    <dbReference type="NCBI Taxonomy" id="588596"/>
    <lineage>
        <taxon>Eukaryota</taxon>
        <taxon>Fungi</taxon>
        <taxon>Fungi incertae sedis</taxon>
        <taxon>Mucoromycota</taxon>
        <taxon>Glomeromycotina</taxon>
        <taxon>Glomeromycetes</taxon>
        <taxon>Glomerales</taxon>
        <taxon>Glomeraceae</taxon>
        <taxon>Rhizophagus</taxon>
    </lineage>
</organism>
<evidence type="ECO:0000313" key="2">
    <source>
        <dbReference type="Proteomes" id="UP000234323"/>
    </source>
</evidence>
<sequence>TLSKEELEKYLQGEEKIEIEIRDEEDKVVEKKTIVKRVNKNVNNRKRRENDEESVRNKIGMLYEEYFGKEDGTS</sequence>
<dbReference type="Proteomes" id="UP000234323">
    <property type="component" value="Unassembled WGS sequence"/>
</dbReference>